<dbReference type="Gene3D" id="3.40.50.1980">
    <property type="entry name" value="Nitrogenase molybdenum iron protein domain"/>
    <property type="match status" value="2"/>
</dbReference>
<dbReference type="RefSeq" id="WP_377786572.1">
    <property type="nucleotide sequence ID" value="NZ_JBHUOC010000001.1"/>
</dbReference>
<dbReference type="EMBL" id="JAUFRC010000001">
    <property type="protein sequence ID" value="MDN3712980.1"/>
    <property type="molecule type" value="Genomic_DNA"/>
</dbReference>
<dbReference type="InterPro" id="IPR050902">
    <property type="entry name" value="ABC_Transporter_SBP"/>
</dbReference>
<accession>A0ABT8D906</accession>
<dbReference type="PANTHER" id="PTHR30535:SF34">
    <property type="entry name" value="MOLYBDATE-BINDING PROTEIN MOLA"/>
    <property type="match status" value="1"/>
</dbReference>
<reference evidence="3" key="1">
    <citation type="journal article" date="2019" name="Int. J. Syst. Evol. Microbiol.">
        <title>The Global Catalogue of Microorganisms (GCM) 10K type strain sequencing project: providing services to taxonomists for standard genome sequencing and annotation.</title>
        <authorList>
            <consortium name="The Broad Institute Genomics Platform"/>
            <consortium name="The Broad Institute Genome Sequencing Center for Infectious Disease"/>
            <person name="Wu L."/>
            <person name="Ma J."/>
        </authorList>
    </citation>
    <scope>NUCLEOTIDE SEQUENCE [LARGE SCALE GENOMIC DNA]</scope>
    <source>
        <strain evidence="3">CECT 8482</strain>
    </source>
</reference>
<dbReference type="PANTHER" id="PTHR30535">
    <property type="entry name" value="VITAMIN B12-BINDING PROTEIN"/>
    <property type="match status" value="1"/>
</dbReference>
<proteinExistence type="predicted"/>
<dbReference type="InterPro" id="IPR002491">
    <property type="entry name" value="ABC_transptr_periplasmic_BD"/>
</dbReference>
<dbReference type="SUPFAM" id="SSF53807">
    <property type="entry name" value="Helical backbone' metal receptor"/>
    <property type="match status" value="1"/>
</dbReference>
<gene>
    <name evidence="2" type="ORF">QWZ10_16710</name>
</gene>
<organism evidence="2 3">
    <name type="scientific">Paracoccus cavernae</name>
    <dbReference type="NCBI Taxonomy" id="1571207"/>
    <lineage>
        <taxon>Bacteria</taxon>
        <taxon>Pseudomonadati</taxon>
        <taxon>Pseudomonadota</taxon>
        <taxon>Alphaproteobacteria</taxon>
        <taxon>Rhodobacterales</taxon>
        <taxon>Paracoccaceae</taxon>
        <taxon>Paracoccus</taxon>
    </lineage>
</organism>
<dbReference type="Pfam" id="PF01497">
    <property type="entry name" value="Peripla_BP_2"/>
    <property type="match status" value="1"/>
</dbReference>
<comment type="caution">
    <text evidence="2">The sequence shown here is derived from an EMBL/GenBank/DDBJ whole genome shotgun (WGS) entry which is preliminary data.</text>
</comment>
<dbReference type="Proteomes" id="UP001243846">
    <property type="component" value="Unassembled WGS sequence"/>
</dbReference>
<sequence>MAQTAPEVPAPKRVVSMNLCTDQLAMLLAGPGQLVSVSALSADPLVSLMADQARGYPLNHAHAEEIYLLKPDLVLAGSYTARSSTEMLRRLGIRVETLPPANSLSEISAGIAVMGALLGREAEARAVNDSFTADLAAITPPARRLGASYDANGYSVGRETLSGDVMRKAGLELVPDRLGLHYGGPLALEALVMAAPGVVVTGTRYDNPSRAEEILDHPALARLGASRIAIPDRDWICGLPQITRAAAELARLP</sequence>
<name>A0ABT8D906_9RHOB</name>
<feature type="domain" description="Fe/B12 periplasmic-binding" evidence="1">
    <location>
        <begin position="13"/>
        <end position="253"/>
    </location>
</feature>
<dbReference type="PROSITE" id="PS50983">
    <property type="entry name" value="FE_B12_PBP"/>
    <property type="match status" value="1"/>
</dbReference>
<evidence type="ECO:0000259" key="1">
    <source>
        <dbReference type="PROSITE" id="PS50983"/>
    </source>
</evidence>
<protein>
    <submittedName>
        <fullName evidence="2">ABC transporter substrate-binding protein</fullName>
    </submittedName>
</protein>
<keyword evidence="3" id="KW-1185">Reference proteome</keyword>
<evidence type="ECO:0000313" key="2">
    <source>
        <dbReference type="EMBL" id="MDN3712980.1"/>
    </source>
</evidence>
<evidence type="ECO:0000313" key="3">
    <source>
        <dbReference type="Proteomes" id="UP001243846"/>
    </source>
</evidence>